<reference evidence="9 10" key="1">
    <citation type="submission" date="2019-09" db="EMBL/GenBank/DDBJ databases">
        <authorList>
            <person name="Valk L.C."/>
        </authorList>
    </citation>
    <scope>NUCLEOTIDE SEQUENCE [LARGE SCALE GENOMIC DNA]</scope>
    <source>
        <strain evidence="9">GalUA</strain>
    </source>
</reference>
<evidence type="ECO:0000256" key="8">
    <source>
        <dbReference type="SAM" id="Phobius"/>
    </source>
</evidence>
<dbReference type="GO" id="GO:0008324">
    <property type="term" value="F:monoatomic cation transmembrane transporter activity"/>
    <property type="evidence" value="ECO:0007669"/>
    <property type="project" value="InterPro"/>
</dbReference>
<gene>
    <name evidence="9" type="ORF">F7O84_13400</name>
</gene>
<dbReference type="PANTHER" id="PTHR32024">
    <property type="entry name" value="TRK SYSTEM POTASSIUM UPTAKE PROTEIN TRKG-RELATED"/>
    <property type="match status" value="1"/>
</dbReference>
<dbReference type="OrthoDB" id="9810952at2"/>
<keyword evidence="3" id="KW-1003">Cell membrane</keyword>
<evidence type="ECO:0000256" key="3">
    <source>
        <dbReference type="ARBA" id="ARBA00022475"/>
    </source>
</evidence>
<proteinExistence type="predicted"/>
<dbReference type="PANTHER" id="PTHR32024:SF1">
    <property type="entry name" value="KTR SYSTEM POTASSIUM UPTAKE PROTEIN B"/>
    <property type="match status" value="1"/>
</dbReference>
<keyword evidence="4 8" id="KW-0812">Transmembrane</keyword>
<feature type="transmembrane region" description="Helical" evidence="8">
    <location>
        <begin position="211"/>
        <end position="236"/>
    </location>
</feature>
<feature type="transmembrane region" description="Helical" evidence="8">
    <location>
        <begin position="107"/>
        <end position="127"/>
    </location>
</feature>
<dbReference type="AlphaFoldDB" id="A0A7V7QLE7"/>
<dbReference type="InterPro" id="IPR003445">
    <property type="entry name" value="Cat_transpt"/>
</dbReference>
<organism evidence="9 10">
    <name type="scientific">Candidatus Galacturonatibacter soehngenii</name>
    <dbReference type="NCBI Taxonomy" id="2307010"/>
    <lineage>
        <taxon>Bacteria</taxon>
        <taxon>Bacillati</taxon>
        <taxon>Bacillota</taxon>
        <taxon>Clostridia</taxon>
        <taxon>Lachnospirales</taxon>
        <taxon>Lachnospiraceae</taxon>
        <taxon>Candidatus Galacturonatibacter</taxon>
    </lineage>
</organism>
<keyword evidence="5 8" id="KW-1133">Transmembrane helix</keyword>
<keyword evidence="6" id="KW-0406">Ion transport</keyword>
<evidence type="ECO:0000256" key="4">
    <source>
        <dbReference type="ARBA" id="ARBA00022692"/>
    </source>
</evidence>
<evidence type="ECO:0000256" key="6">
    <source>
        <dbReference type="ARBA" id="ARBA00023065"/>
    </source>
</evidence>
<sequence length="434" mass="47320">MIGAGLLTLPVSSVDGEATAFIDALFTATTSVCVTGLVTLSTASHWSLFGKIVILFLIQLGGLGVVTCVTLFLVMANRRITLNERVIIRESYGLDTMEGMVKLIKKIVKGTLLIEAIGAFFYCIYFIPEFGFLQGLWKSVFNAISSFCNAGMDILGETSLAKYKNNAGINFNTMALIILGGIGFPVWWDVIHTLKEIKHKRIRKRHFFVRLTLHSKIAIVMTLILIFGGCFTIFLFEYNNPMTMKDLPLMNKLMASLFQAVTTRTAGFFTISQDKFTDASIMISMILMFIGGSPAGTAGGMKTTTIAMILLTTMSFAKGRSETEVFNRKIASDNVRLGLVVVTLGSIVLFTAITLLCVTENTPFLNVAYEAVSALATVGLSRNLTPFLSPFGKLIIIVLMYLGRIGPITLVVALSNKASSKIGIDFPEKKIIVG</sequence>
<evidence type="ECO:0000256" key="5">
    <source>
        <dbReference type="ARBA" id="ARBA00022989"/>
    </source>
</evidence>
<feature type="transmembrane region" description="Helical" evidence="8">
    <location>
        <begin position="52"/>
        <end position="75"/>
    </location>
</feature>
<dbReference type="Pfam" id="PF02386">
    <property type="entry name" value="TrkH"/>
    <property type="match status" value="1"/>
</dbReference>
<feature type="transmembrane region" description="Helical" evidence="8">
    <location>
        <begin position="337"/>
        <end position="356"/>
    </location>
</feature>
<evidence type="ECO:0000256" key="1">
    <source>
        <dbReference type="ARBA" id="ARBA00004651"/>
    </source>
</evidence>
<feature type="transmembrane region" description="Helical" evidence="8">
    <location>
        <begin position="20"/>
        <end position="40"/>
    </location>
</feature>
<evidence type="ECO:0000256" key="7">
    <source>
        <dbReference type="ARBA" id="ARBA00023136"/>
    </source>
</evidence>
<evidence type="ECO:0000313" key="10">
    <source>
        <dbReference type="Proteomes" id="UP000461768"/>
    </source>
</evidence>
<name>A0A7V7QLE7_9FIRM</name>
<dbReference type="GO" id="GO:0005886">
    <property type="term" value="C:plasma membrane"/>
    <property type="evidence" value="ECO:0007669"/>
    <property type="project" value="UniProtKB-SubCell"/>
</dbReference>
<dbReference type="GO" id="GO:0030001">
    <property type="term" value="P:metal ion transport"/>
    <property type="evidence" value="ECO:0007669"/>
    <property type="project" value="UniProtKB-ARBA"/>
</dbReference>
<protein>
    <submittedName>
        <fullName evidence="9">Potassium transporter KtrB</fullName>
    </submittedName>
</protein>
<evidence type="ECO:0000256" key="2">
    <source>
        <dbReference type="ARBA" id="ARBA00022448"/>
    </source>
</evidence>
<feature type="transmembrane region" description="Helical" evidence="8">
    <location>
        <begin position="276"/>
        <end position="293"/>
    </location>
</feature>
<reference evidence="9 10" key="2">
    <citation type="submission" date="2020-02" db="EMBL/GenBank/DDBJ databases">
        <title>Candidatus Galacturonibacter soehngenii shows hetero-acetogenic catabolism of galacturonic acid but lacks a canonical carbon monoxide dehydrogenase/acetyl-CoA synthase complex.</title>
        <authorList>
            <person name="Diender M."/>
            <person name="Stouten G.R."/>
            <person name="Petersen J.F."/>
            <person name="Nielsen P.H."/>
            <person name="Dueholm M.S."/>
            <person name="Pronk J.T."/>
            <person name="Van Loosdrecht M.C.M."/>
        </authorList>
    </citation>
    <scope>NUCLEOTIDE SEQUENCE [LARGE SCALE GENOMIC DNA]</scope>
    <source>
        <strain evidence="9">GalUA</strain>
    </source>
</reference>
<keyword evidence="7 8" id="KW-0472">Membrane</keyword>
<dbReference type="EMBL" id="WAGX01000005">
    <property type="protein sequence ID" value="KAB1438772.1"/>
    <property type="molecule type" value="Genomic_DNA"/>
</dbReference>
<keyword evidence="10" id="KW-1185">Reference proteome</keyword>
<comment type="subcellular location">
    <subcellularLocation>
        <location evidence="1">Cell membrane</location>
        <topology evidence="1">Multi-pass membrane protein</topology>
    </subcellularLocation>
</comment>
<comment type="caution">
    <text evidence="9">The sequence shown here is derived from an EMBL/GenBank/DDBJ whole genome shotgun (WGS) entry which is preliminary data.</text>
</comment>
<feature type="transmembrane region" description="Helical" evidence="8">
    <location>
        <begin position="169"/>
        <end position="190"/>
    </location>
</feature>
<feature type="transmembrane region" description="Helical" evidence="8">
    <location>
        <begin position="394"/>
        <end position="414"/>
    </location>
</feature>
<keyword evidence="2" id="KW-0813">Transport</keyword>
<dbReference type="Proteomes" id="UP000461768">
    <property type="component" value="Unassembled WGS sequence"/>
</dbReference>
<evidence type="ECO:0000313" key="9">
    <source>
        <dbReference type="EMBL" id="KAB1438772.1"/>
    </source>
</evidence>
<accession>A0A7V7QLE7</accession>